<feature type="compositionally biased region" description="Low complexity" evidence="1">
    <location>
        <begin position="238"/>
        <end position="248"/>
    </location>
</feature>
<dbReference type="STRING" id="97972.A0A2V1EBK6"/>
<feature type="region of interest" description="Disordered" evidence="1">
    <location>
        <begin position="797"/>
        <end position="846"/>
    </location>
</feature>
<feature type="region of interest" description="Disordered" evidence="1">
    <location>
        <begin position="585"/>
        <end position="638"/>
    </location>
</feature>
<name>A0A2V1EBK6_9PLEO</name>
<feature type="compositionally biased region" description="Low complexity" evidence="1">
    <location>
        <begin position="807"/>
        <end position="817"/>
    </location>
</feature>
<keyword evidence="3" id="KW-1185">Reference proteome</keyword>
<feature type="compositionally biased region" description="Low complexity" evidence="1">
    <location>
        <begin position="585"/>
        <end position="615"/>
    </location>
</feature>
<dbReference type="OrthoDB" id="5425130at2759"/>
<feature type="compositionally biased region" description="Low complexity" evidence="1">
    <location>
        <begin position="354"/>
        <end position="367"/>
    </location>
</feature>
<evidence type="ECO:0000313" key="3">
    <source>
        <dbReference type="Proteomes" id="UP000244855"/>
    </source>
</evidence>
<dbReference type="AlphaFoldDB" id="A0A2V1EBK6"/>
<dbReference type="EMBL" id="KZ805308">
    <property type="protein sequence ID" value="PVI06635.1"/>
    <property type="molecule type" value="Genomic_DNA"/>
</dbReference>
<feature type="region of interest" description="Disordered" evidence="1">
    <location>
        <begin position="44"/>
        <end position="531"/>
    </location>
</feature>
<feature type="compositionally biased region" description="Low complexity" evidence="1">
    <location>
        <begin position="448"/>
        <end position="472"/>
    </location>
</feature>
<organism evidence="2 3">
    <name type="scientific">Periconia macrospinosa</name>
    <dbReference type="NCBI Taxonomy" id="97972"/>
    <lineage>
        <taxon>Eukaryota</taxon>
        <taxon>Fungi</taxon>
        <taxon>Dikarya</taxon>
        <taxon>Ascomycota</taxon>
        <taxon>Pezizomycotina</taxon>
        <taxon>Dothideomycetes</taxon>
        <taxon>Pleosporomycetidae</taxon>
        <taxon>Pleosporales</taxon>
        <taxon>Massarineae</taxon>
        <taxon>Periconiaceae</taxon>
        <taxon>Periconia</taxon>
    </lineage>
</organism>
<evidence type="ECO:0000313" key="2">
    <source>
        <dbReference type="EMBL" id="PVI06635.1"/>
    </source>
</evidence>
<feature type="compositionally biased region" description="Low complexity" evidence="1">
    <location>
        <begin position="144"/>
        <end position="156"/>
    </location>
</feature>
<gene>
    <name evidence="2" type="ORF">DM02DRAFT_609813</name>
</gene>
<reference evidence="2 3" key="1">
    <citation type="journal article" date="2018" name="Sci. Rep.">
        <title>Comparative genomics provides insights into the lifestyle and reveals functional heterogeneity of dark septate endophytic fungi.</title>
        <authorList>
            <person name="Knapp D.G."/>
            <person name="Nemeth J.B."/>
            <person name="Barry K."/>
            <person name="Hainaut M."/>
            <person name="Henrissat B."/>
            <person name="Johnson J."/>
            <person name="Kuo A."/>
            <person name="Lim J.H.P."/>
            <person name="Lipzen A."/>
            <person name="Nolan M."/>
            <person name="Ohm R.A."/>
            <person name="Tamas L."/>
            <person name="Grigoriev I.V."/>
            <person name="Spatafora J.W."/>
            <person name="Nagy L.G."/>
            <person name="Kovacs G.M."/>
        </authorList>
    </citation>
    <scope>NUCLEOTIDE SEQUENCE [LARGE SCALE GENOMIC DNA]</scope>
    <source>
        <strain evidence="2 3">DSE2036</strain>
    </source>
</reference>
<proteinExistence type="predicted"/>
<accession>A0A2V1EBK6</accession>
<feature type="region of interest" description="Disordered" evidence="1">
    <location>
        <begin position="1"/>
        <end position="21"/>
    </location>
</feature>
<feature type="compositionally biased region" description="Basic and acidic residues" evidence="1">
    <location>
        <begin position="182"/>
        <end position="209"/>
    </location>
</feature>
<feature type="compositionally biased region" description="Pro residues" evidence="1">
    <location>
        <begin position="473"/>
        <end position="486"/>
    </location>
</feature>
<sequence length="846" mass="90341">MATTYAQQSLELPSSSSRKSRQDIISALISEYGTFGDDDASIYGYSPISSAKELPPSPPPKTPEKERTYSNDKPLPYGGRLSMRFQLRVDEPASPESPIDSRSPVESQPKRINYRSITRDSKPASLNLLVSNGSTAKFPPTPTLTPGTSSSISSARTPREEKDLPPPPPEKSKRRTPESPFEDPKSPRRLERKDSQQSQEKEPAAEPVKRKPLPPKFTSLLDMKNMPRGGKGGPLPMPRSRNQNPEPRQQNENRDRPSTAVETSRKKLSESPIEPPKARSVVAITNRLPPTPAQDEEIVSKAAPPPPAKPTKKPFAGMGLPSNPRGLPSNPRAKHVKGKSSTGFDWMKGSKSGPSPEAAAAQSSPAQTELQVPAQAPTSVLSPVPSIITPGPTPTPKSALPSQQLKDIASPMGDNGSRRPFSFEAVPPPAPPPKQQAERPALTLTTNAPAVLSSNPLSAAASPSPASQSKALPLPPQNPATSPFPPRSTSRLPAAFASLPSQQSPVSPVEPNNKPSVAEPQQQQSSRLLPSAFSSLPFQQRDIPISPLSVYSTASPSGAGPVSPMRLPDPSINSNLNTSMTNITIPAPFTPSPSITATPTPQPPTTTNNNNNISSPQPPPQQQAPIDDKPFQPLTTQPLSTNAAPITAAHLSCYTQHAQSIWSKNEFQPQACMACPPAPPTAPTAPRECMWACTWCYLRICMRCAEQLRTIPGRDLRVLVEKRKVEGPYPPLNINTSVNNGNLAMMPRSGSPNGGGKGGVMSMLIEEPEVEEEKVMRGPAGNTAAAAVVGGVEMPKRHDSGAGGGNVNVNMNINGGAEQQKPNPTPWKANEERYGGVGYESEEDFS</sequence>
<protein>
    <submittedName>
        <fullName evidence="2">Uncharacterized protein</fullName>
    </submittedName>
</protein>
<evidence type="ECO:0000256" key="1">
    <source>
        <dbReference type="SAM" id="MobiDB-lite"/>
    </source>
</evidence>
<dbReference type="Proteomes" id="UP000244855">
    <property type="component" value="Unassembled WGS sequence"/>
</dbReference>
<feature type="compositionally biased region" description="Low complexity" evidence="1">
    <location>
        <begin position="8"/>
        <end position="17"/>
    </location>
</feature>
<feature type="compositionally biased region" description="Basic and acidic residues" evidence="1">
    <location>
        <begin position="249"/>
        <end position="269"/>
    </location>
</feature>
<feature type="compositionally biased region" description="Low complexity" evidence="1">
    <location>
        <begin position="500"/>
        <end position="509"/>
    </location>
</feature>